<evidence type="ECO:0000256" key="1">
    <source>
        <dbReference type="ARBA" id="ARBA00004123"/>
    </source>
</evidence>
<dbReference type="Proteomes" id="UP001163105">
    <property type="component" value="Unassembled WGS sequence"/>
</dbReference>
<dbReference type="CDD" id="cd12148">
    <property type="entry name" value="fungal_TF_MHR"/>
    <property type="match status" value="1"/>
</dbReference>
<gene>
    <name evidence="6" type="ORF">O9K51_04904</name>
</gene>
<comment type="caution">
    <text evidence="6">The sequence shown here is derived from an EMBL/GenBank/DDBJ whole genome shotgun (WGS) entry which is preliminary data.</text>
</comment>
<evidence type="ECO:0000256" key="3">
    <source>
        <dbReference type="ARBA" id="ARBA00023015"/>
    </source>
</evidence>
<evidence type="ECO:0000256" key="5">
    <source>
        <dbReference type="ARBA" id="ARBA00023242"/>
    </source>
</evidence>
<keyword evidence="2" id="KW-0479">Metal-binding</keyword>
<sequence>MSMSLSLHNAAVAGDSNGCTLRRQASHNVGRSSVIEQEESIRAYWMIDMLDSMTSLGSYNSYLTLKLPLGAHLPISESEWSRGEPVIESFLNEPHDLTTLEKRLEWQTAAQSLDERLTHWREEFVADVFRLINAEKDTLPHGEMEPLITLTNCILNTAIIVLLQQMAPFPWEIGRDFEPWAFATTRCVYACENLVAKIRRISPDQQDCQSPYLIFPIFAAARFYVAYSKALDADVPASLHYLAFNLHICAVSEHRSPISQCVLPIQFYDLRHSTLAITDLLQVTAEKIDPGRAGRAVEN</sequence>
<dbReference type="PANTHER" id="PTHR47338:SF5">
    <property type="entry name" value="ZN(II)2CYS6 TRANSCRIPTION FACTOR (EUROFUNG)"/>
    <property type="match status" value="1"/>
</dbReference>
<dbReference type="InterPro" id="IPR050815">
    <property type="entry name" value="TF_fung"/>
</dbReference>
<dbReference type="GO" id="GO:0005634">
    <property type="term" value="C:nucleus"/>
    <property type="evidence" value="ECO:0007669"/>
    <property type="project" value="UniProtKB-SubCell"/>
</dbReference>
<dbReference type="AlphaFoldDB" id="A0AB34FSN4"/>
<dbReference type="GO" id="GO:0046872">
    <property type="term" value="F:metal ion binding"/>
    <property type="evidence" value="ECO:0007669"/>
    <property type="project" value="UniProtKB-KW"/>
</dbReference>
<reference evidence="6" key="1">
    <citation type="submission" date="2023-01" db="EMBL/GenBank/DDBJ databases">
        <title>The growth and conidiation of Purpureocillium lavendulum are regulated by nitrogen source and histone H3K14 acetylation.</title>
        <authorList>
            <person name="Tang P."/>
            <person name="Han J."/>
            <person name="Zhang C."/>
            <person name="Tang P."/>
            <person name="Qi F."/>
            <person name="Zhang K."/>
            <person name="Liang L."/>
        </authorList>
    </citation>
    <scope>NUCLEOTIDE SEQUENCE</scope>
    <source>
        <strain evidence="6">YMF1.00683</strain>
    </source>
</reference>
<evidence type="ECO:0000313" key="7">
    <source>
        <dbReference type="Proteomes" id="UP001163105"/>
    </source>
</evidence>
<evidence type="ECO:0000313" key="6">
    <source>
        <dbReference type="EMBL" id="KAJ6441356.1"/>
    </source>
</evidence>
<dbReference type="EMBL" id="JAQHRD010000004">
    <property type="protein sequence ID" value="KAJ6441356.1"/>
    <property type="molecule type" value="Genomic_DNA"/>
</dbReference>
<proteinExistence type="predicted"/>
<name>A0AB34FSN4_9HYPO</name>
<accession>A0AB34FSN4</accession>
<organism evidence="6 7">
    <name type="scientific">Purpureocillium lavendulum</name>
    <dbReference type="NCBI Taxonomy" id="1247861"/>
    <lineage>
        <taxon>Eukaryota</taxon>
        <taxon>Fungi</taxon>
        <taxon>Dikarya</taxon>
        <taxon>Ascomycota</taxon>
        <taxon>Pezizomycotina</taxon>
        <taxon>Sordariomycetes</taxon>
        <taxon>Hypocreomycetidae</taxon>
        <taxon>Hypocreales</taxon>
        <taxon>Ophiocordycipitaceae</taxon>
        <taxon>Purpureocillium</taxon>
    </lineage>
</organism>
<keyword evidence="5" id="KW-0539">Nucleus</keyword>
<comment type="subcellular location">
    <subcellularLocation>
        <location evidence="1">Nucleus</location>
    </subcellularLocation>
</comment>
<dbReference type="PANTHER" id="PTHR47338">
    <property type="entry name" value="ZN(II)2CYS6 TRANSCRIPTION FACTOR (EUROFUNG)-RELATED"/>
    <property type="match status" value="1"/>
</dbReference>
<evidence type="ECO:0000256" key="4">
    <source>
        <dbReference type="ARBA" id="ARBA00023163"/>
    </source>
</evidence>
<keyword evidence="3" id="KW-0805">Transcription regulation</keyword>
<dbReference type="GO" id="GO:0000981">
    <property type="term" value="F:DNA-binding transcription factor activity, RNA polymerase II-specific"/>
    <property type="evidence" value="ECO:0007669"/>
    <property type="project" value="InterPro"/>
</dbReference>
<protein>
    <submittedName>
        <fullName evidence="6">Alcohol dehydrogenase, iron-type</fullName>
    </submittedName>
</protein>
<keyword evidence="4" id="KW-0804">Transcription</keyword>
<keyword evidence="7" id="KW-1185">Reference proteome</keyword>
<evidence type="ECO:0000256" key="2">
    <source>
        <dbReference type="ARBA" id="ARBA00022723"/>
    </source>
</evidence>